<proteinExistence type="predicted"/>
<evidence type="ECO:0000313" key="2">
    <source>
        <dbReference type="EMBL" id="VBB06692.1"/>
    </source>
</evidence>
<dbReference type="OrthoDB" id="6194521at2"/>
<accession>A0A498R8U1</accession>
<dbReference type="PANTHER" id="PTHR11106">
    <property type="entry name" value="GANGLIOSIDE INDUCED DIFFERENTIATION ASSOCIATED PROTEIN 2-RELATED"/>
    <property type="match status" value="1"/>
</dbReference>
<dbReference type="InterPro" id="IPR043472">
    <property type="entry name" value="Macro_dom-like"/>
</dbReference>
<keyword evidence="3" id="KW-1185">Reference proteome</keyword>
<gene>
    <name evidence="2" type="ORF">LUCI_1928</name>
</gene>
<dbReference type="AlphaFoldDB" id="A0A498R8U1"/>
<dbReference type="SUPFAM" id="SSF52949">
    <property type="entry name" value="Macro domain-like"/>
    <property type="match status" value="1"/>
</dbReference>
<dbReference type="CDD" id="cd02908">
    <property type="entry name" value="Macro_OAADPr_deacetylase"/>
    <property type="match status" value="1"/>
</dbReference>
<protein>
    <recommendedName>
        <fullName evidence="1">Macro domain-containing protein</fullName>
    </recommendedName>
</protein>
<dbReference type="PANTHER" id="PTHR11106:SF27">
    <property type="entry name" value="MACRO DOMAIN-CONTAINING PROTEIN"/>
    <property type="match status" value="1"/>
</dbReference>
<dbReference type="RefSeq" id="WP_122627631.1">
    <property type="nucleotide sequence ID" value="NZ_UPPP01000066.1"/>
</dbReference>
<organism evidence="2 3">
    <name type="scientific">Lucifera butyrica</name>
    <dbReference type="NCBI Taxonomy" id="1351585"/>
    <lineage>
        <taxon>Bacteria</taxon>
        <taxon>Bacillati</taxon>
        <taxon>Bacillota</taxon>
        <taxon>Negativicutes</taxon>
        <taxon>Veillonellales</taxon>
        <taxon>Veillonellaceae</taxon>
        <taxon>Lucifera</taxon>
    </lineage>
</organism>
<sequence length="181" mass="19492">MEVKWNDTVIKILRGDITEQDTEALVNAANSRLAGGGGVDGAIHAAGGPAIMRELDSIRARQGGCPAGQAVITTGGRLKAKHVIHTVGPVYHGRDAEAELLAACYGNSIKLAAGHNIHSLSFPSISTGVYRYPIRLAAPVALRTVFSQLQIYPLQEIRFVLFSDADYEVYRKVVTELKLPE</sequence>
<dbReference type="EMBL" id="UPPP01000066">
    <property type="protein sequence ID" value="VBB06692.1"/>
    <property type="molecule type" value="Genomic_DNA"/>
</dbReference>
<dbReference type="PROSITE" id="PS51154">
    <property type="entry name" value="MACRO"/>
    <property type="match status" value="1"/>
</dbReference>
<dbReference type="Proteomes" id="UP000277811">
    <property type="component" value="Unassembled WGS sequence"/>
</dbReference>
<dbReference type="NCBIfam" id="NF001664">
    <property type="entry name" value="PRK00431.1-6"/>
    <property type="match status" value="1"/>
</dbReference>
<dbReference type="Pfam" id="PF01661">
    <property type="entry name" value="Macro"/>
    <property type="match status" value="1"/>
</dbReference>
<name>A0A498R8U1_9FIRM</name>
<feature type="domain" description="Macro" evidence="1">
    <location>
        <begin position="1"/>
        <end position="178"/>
    </location>
</feature>
<reference evidence="2 3" key="1">
    <citation type="submission" date="2018-06" db="EMBL/GenBank/DDBJ databases">
        <authorList>
            <person name="Strepis N."/>
        </authorList>
    </citation>
    <scope>NUCLEOTIDE SEQUENCE [LARGE SCALE GENOMIC DNA]</scope>
    <source>
        <strain evidence="2">LUCI</strain>
    </source>
</reference>
<dbReference type="SMART" id="SM00506">
    <property type="entry name" value="A1pp"/>
    <property type="match status" value="1"/>
</dbReference>
<dbReference type="Gene3D" id="3.40.220.10">
    <property type="entry name" value="Leucine Aminopeptidase, subunit E, domain 1"/>
    <property type="match status" value="1"/>
</dbReference>
<dbReference type="InterPro" id="IPR002589">
    <property type="entry name" value="Macro_dom"/>
</dbReference>
<evidence type="ECO:0000259" key="1">
    <source>
        <dbReference type="PROSITE" id="PS51154"/>
    </source>
</evidence>
<evidence type="ECO:0000313" key="3">
    <source>
        <dbReference type="Proteomes" id="UP000277811"/>
    </source>
</evidence>